<name>A0A6J6W477_9ZZZZ</name>
<evidence type="ECO:0000313" key="1">
    <source>
        <dbReference type="EMBL" id="CAB4777738.1"/>
    </source>
</evidence>
<dbReference type="AlphaFoldDB" id="A0A6J6W477"/>
<accession>A0A6J6W477</accession>
<gene>
    <name evidence="1" type="ORF">UFOPK2938_00509</name>
</gene>
<protein>
    <submittedName>
        <fullName evidence="1">Unannotated protein</fullName>
    </submittedName>
</protein>
<organism evidence="1">
    <name type="scientific">freshwater metagenome</name>
    <dbReference type="NCBI Taxonomy" id="449393"/>
    <lineage>
        <taxon>unclassified sequences</taxon>
        <taxon>metagenomes</taxon>
        <taxon>ecological metagenomes</taxon>
    </lineage>
</organism>
<sequence length="209" mass="22510">MVDIQESSLATFKKHHCAVVQSPVQHQGCVGHVRPQGISEGEQVFRGFIHGDGFFVVHLDQLFVLADQGALNLLTQDLFVKQVLNANTESGHLVGIGRADAATCCTDLGCAQRSFGGLVQHHVIRSNQVSTGREKQLGRVHAALVEVRDFLQQHRWIHDDTVADDGDAFGGQDAGGQQVKGIFLVAYDDGVAGVVTALIAHDVVDRTAK</sequence>
<proteinExistence type="predicted"/>
<dbReference type="EMBL" id="CAEZZX010000079">
    <property type="protein sequence ID" value="CAB4777738.1"/>
    <property type="molecule type" value="Genomic_DNA"/>
</dbReference>
<reference evidence="1" key="1">
    <citation type="submission" date="2020-05" db="EMBL/GenBank/DDBJ databases">
        <authorList>
            <person name="Chiriac C."/>
            <person name="Salcher M."/>
            <person name="Ghai R."/>
            <person name="Kavagutti S V."/>
        </authorList>
    </citation>
    <scope>NUCLEOTIDE SEQUENCE</scope>
</reference>